<organism evidence="1 2">
    <name type="scientific">Ferrimicrobium acidiphilum DSM 19497</name>
    <dbReference type="NCBI Taxonomy" id="1121877"/>
    <lineage>
        <taxon>Bacteria</taxon>
        <taxon>Bacillati</taxon>
        <taxon>Actinomycetota</taxon>
        <taxon>Acidimicrobiia</taxon>
        <taxon>Acidimicrobiales</taxon>
        <taxon>Acidimicrobiaceae</taxon>
        <taxon>Ferrimicrobium</taxon>
    </lineage>
</organism>
<reference evidence="1 2" key="1">
    <citation type="submission" date="2015-01" db="EMBL/GenBank/DDBJ databases">
        <title>Draft genome of the acidophilic iron oxidizer Ferrimicrobium acidiphilum strain T23.</title>
        <authorList>
            <person name="Poehlein A."/>
            <person name="Eisen S."/>
            <person name="Schloemann M."/>
            <person name="Johnson B.D."/>
            <person name="Daniel R."/>
            <person name="Muehling M."/>
        </authorList>
    </citation>
    <scope>NUCLEOTIDE SEQUENCE [LARGE SCALE GENOMIC DNA]</scope>
    <source>
        <strain evidence="1 2">T23</strain>
    </source>
</reference>
<gene>
    <name evidence="1" type="ORF">FEAC_29450</name>
</gene>
<sequence length="33" mass="3833">MTLFARTTIRVLVWMLRVELVNDHEGDIDGDNC</sequence>
<protein>
    <submittedName>
        <fullName evidence="1">Uncharacterized protein</fullName>
    </submittedName>
</protein>
<evidence type="ECO:0000313" key="1">
    <source>
        <dbReference type="EMBL" id="KJE75312.1"/>
    </source>
</evidence>
<dbReference type="STRING" id="1121877.FEAC_29450"/>
<evidence type="ECO:0000313" key="2">
    <source>
        <dbReference type="Proteomes" id="UP000032336"/>
    </source>
</evidence>
<dbReference type="EMBL" id="JXUW01000049">
    <property type="protein sequence ID" value="KJE75312.1"/>
    <property type="molecule type" value="Genomic_DNA"/>
</dbReference>
<name>A0A0D8FSU4_9ACTN</name>
<dbReference type="AlphaFoldDB" id="A0A0D8FSU4"/>
<keyword evidence="2" id="KW-1185">Reference proteome</keyword>
<dbReference type="Proteomes" id="UP000032336">
    <property type="component" value="Unassembled WGS sequence"/>
</dbReference>
<comment type="caution">
    <text evidence="1">The sequence shown here is derived from an EMBL/GenBank/DDBJ whole genome shotgun (WGS) entry which is preliminary data.</text>
</comment>
<proteinExistence type="predicted"/>
<accession>A0A0D8FSU4</accession>